<feature type="transmembrane region" description="Helical" evidence="6">
    <location>
        <begin position="210"/>
        <end position="234"/>
    </location>
</feature>
<feature type="transmembrane region" description="Helical" evidence="6">
    <location>
        <begin position="409"/>
        <end position="426"/>
    </location>
</feature>
<dbReference type="Pfam" id="PF01943">
    <property type="entry name" value="Polysacc_synt"/>
    <property type="match status" value="1"/>
</dbReference>
<feature type="transmembrane region" description="Helical" evidence="6">
    <location>
        <begin position="7"/>
        <end position="28"/>
    </location>
</feature>
<feature type="transmembrane region" description="Helical" evidence="6">
    <location>
        <begin position="142"/>
        <end position="162"/>
    </location>
</feature>
<comment type="subcellular location">
    <subcellularLocation>
        <location evidence="1">Cell membrane</location>
        <topology evidence="1">Multi-pass membrane protein</topology>
    </subcellularLocation>
</comment>
<organism evidence="7 8">
    <name type="scientific">Maribacter aquimaris</name>
    <dbReference type="NCBI Taxonomy" id="2737171"/>
    <lineage>
        <taxon>Bacteria</taxon>
        <taxon>Pseudomonadati</taxon>
        <taxon>Bacteroidota</taxon>
        <taxon>Flavobacteriia</taxon>
        <taxon>Flavobacteriales</taxon>
        <taxon>Flavobacteriaceae</taxon>
        <taxon>Maribacter</taxon>
    </lineage>
</organism>
<feature type="transmembrane region" description="Helical" evidence="6">
    <location>
        <begin position="81"/>
        <end position="100"/>
    </location>
</feature>
<proteinExistence type="predicted"/>
<protein>
    <submittedName>
        <fullName evidence="7">Oligosaccharide flippase family protein</fullName>
    </submittedName>
</protein>
<dbReference type="InterPro" id="IPR002797">
    <property type="entry name" value="Polysacc_synth"/>
</dbReference>
<sequence length="459" mass="52252">MHLYKKYLFLSISLFFKLLINVFVIFYIAKMVSVSDFGSFSIAFIIASIATLCLDYGFNLKGLVLTRKTKDEVNEELSTMIFSKIIISGIIISGFGLFFLLSQYDVNTNKVIAILAVSAIPISFGNFYLNNFKIVDRFDKEAIGYIIQGSFLLTLFGLNHFYGSKNIIYYSIILLIVRVIYMIFGFFAFRKSFFKKVTFNFKKSLIAIRTATPYGVHLILGASIIYIDTFILSILSTLENVGLYQAGMRIIMASMLIAVIISDAFIPEISKIFKKRSIVSKKMSTLFEFVLLFSGLTLTTIFFYKKTIILLLFSQEYLILERFIVLILLIILLRYIGIVPGIILTSFGKQIIRARAVVISIIFSVILNVILIPTYGIKGAFLASLISHIILNTIYFFFAYKTINFTKNISFLLIIFSINYIVQLLVFSDSIMFLTITIFINIFQVGVYLKIKAKKPQKG</sequence>
<feature type="transmembrane region" description="Helical" evidence="6">
    <location>
        <begin position="324"/>
        <end position="344"/>
    </location>
</feature>
<keyword evidence="8" id="KW-1185">Reference proteome</keyword>
<feature type="transmembrane region" description="Helical" evidence="6">
    <location>
        <begin position="40"/>
        <end position="60"/>
    </location>
</feature>
<keyword evidence="2" id="KW-1003">Cell membrane</keyword>
<evidence type="ECO:0000313" key="7">
    <source>
        <dbReference type="EMBL" id="MBD0779700.1"/>
    </source>
</evidence>
<feature type="transmembrane region" description="Helical" evidence="6">
    <location>
        <begin position="112"/>
        <end position="130"/>
    </location>
</feature>
<feature type="transmembrane region" description="Helical" evidence="6">
    <location>
        <begin position="246"/>
        <end position="266"/>
    </location>
</feature>
<reference evidence="7" key="1">
    <citation type="submission" date="2020-05" db="EMBL/GenBank/DDBJ databases">
        <title>The draft genome sequence of Maribacter sp. ANRC-HE7.</title>
        <authorList>
            <person name="Mu L."/>
        </authorList>
    </citation>
    <scope>NUCLEOTIDE SEQUENCE</scope>
    <source>
        <strain evidence="7">ANRC-HE7</strain>
    </source>
</reference>
<evidence type="ECO:0000256" key="6">
    <source>
        <dbReference type="SAM" id="Phobius"/>
    </source>
</evidence>
<feature type="transmembrane region" description="Helical" evidence="6">
    <location>
        <begin position="356"/>
        <end position="375"/>
    </location>
</feature>
<evidence type="ECO:0000256" key="3">
    <source>
        <dbReference type="ARBA" id="ARBA00022692"/>
    </source>
</evidence>
<name>A0ABR7V4H7_9FLAO</name>
<dbReference type="InterPro" id="IPR050833">
    <property type="entry name" value="Poly_Biosynth_Transport"/>
</dbReference>
<keyword evidence="5 6" id="KW-0472">Membrane</keyword>
<keyword evidence="3 6" id="KW-0812">Transmembrane</keyword>
<dbReference type="PANTHER" id="PTHR30250:SF11">
    <property type="entry name" value="O-ANTIGEN TRANSPORTER-RELATED"/>
    <property type="match status" value="1"/>
</dbReference>
<feature type="transmembrane region" description="Helical" evidence="6">
    <location>
        <begin position="286"/>
        <end position="304"/>
    </location>
</feature>
<dbReference type="RefSeq" id="WP_188245142.1">
    <property type="nucleotide sequence ID" value="NZ_JABTCF010000014.1"/>
</dbReference>
<accession>A0ABR7V4H7</accession>
<feature type="transmembrane region" description="Helical" evidence="6">
    <location>
        <begin position="432"/>
        <end position="451"/>
    </location>
</feature>
<evidence type="ECO:0000313" key="8">
    <source>
        <dbReference type="Proteomes" id="UP001166021"/>
    </source>
</evidence>
<evidence type="ECO:0000256" key="4">
    <source>
        <dbReference type="ARBA" id="ARBA00022989"/>
    </source>
</evidence>
<evidence type="ECO:0000256" key="2">
    <source>
        <dbReference type="ARBA" id="ARBA00022475"/>
    </source>
</evidence>
<keyword evidence="4 6" id="KW-1133">Transmembrane helix</keyword>
<evidence type="ECO:0000256" key="1">
    <source>
        <dbReference type="ARBA" id="ARBA00004651"/>
    </source>
</evidence>
<evidence type="ECO:0000256" key="5">
    <source>
        <dbReference type="ARBA" id="ARBA00023136"/>
    </source>
</evidence>
<feature type="transmembrane region" description="Helical" evidence="6">
    <location>
        <begin position="381"/>
        <end position="400"/>
    </location>
</feature>
<feature type="transmembrane region" description="Helical" evidence="6">
    <location>
        <begin position="168"/>
        <end position="189"/>
    </location>
</feature>
<dbReference type="PANTHER" id="PTHR30250">
    <property type="entry name" value="PST FAMILY PREDICTED COLANIC ACID TRANSPORTER"/>
    <property type="match status" value="1"/>
</dbReference>
<gene>
    <name evidence="7" type="ORF">HPE56_18005</name>
</gene>
<dbReference type="Proteomes" id="UP001166021">
    <property type="component" value="Unassembled WGS sequence"/>
</dbReference>
<comment type="caution">
    <text evidence="7">The sequence shown here is derived from an EMBL/GenBank/DDBJ whole genome shotgun (WGS) entry which is preliminary data.</text>
</comment>
<dbReference type="EMBL" id="JABTCF010000014">
    <property type="protein sequence ID" value="MBD0779700.1"/>
    <property type="molecule type" value="Genomic_DNA"/>
</dbReference>